<organism evidence="13 14">
    <name type="scientific">Stomoxys calcitrans</name>
    <name type="common">Stable fly</name>
    <name type="synonym">Conops calcitrans</name>
    <dbReference type="NCBI Taxonomy" id="35570"/>
    <lineage>
        <taxon>Eukaryota</taxon>
        <taxon>Metazoa</taxon>
        <taxon>Ecdysozoa</taxon>
        <taxon>Arthropoda</taxon>
        <taxon>Hexapoda</taxon>
        <taxon>Insecta</taxon>
        <taxon>Pterygota</taxon>
        <taxon>Neoptera</taxon>
        <taxon>Endopterygota</taxon>
        <taxon>Diptera</taxon>
        <taxon>Brachycera</taxon>
        <taxon>Muscomorpha</taxon>
        <taxon>Muscoidea</taxon>
        <taxon>Muscidae</taxon>
        <taxon>Stomoxys</taxon>
    </lineage>
</organism>
<comment type="similarity">
    <text evidence="8">Belongs to the DEAD box helicase family. DEAH subfamily. PRP16 sub-subfamily.</text>
</comment>
<dbReference type="SUPFAM" id="SSF52540">
    <property type="entry name" value="P-loop containing nucleoside triphosphate hydrolases"/>
    <property type="match status" value="1"/>
</dbReference>
<dbReference type="FunFam" id="3.40.50.300:FF:000313">
    <property type="entry name" value="Pre-mRNA-splicing factor ATP-dependent RNA helicase PRP16"/>
    <property type="match status" value="1"/>
</dbReference>
<dbReference type="PROSITE" id="PS00690">
    <property type="entry name" value="DEAH_ATP_HELICASE"/>
    <property type="match status" value="1"/>
</dbReference>
<dbReference type="AlphaFoldDB" id="A0A1I8NLU6"/>
<accession>A0A1I8NLU6</accession>
<evidence type="ECO:0000256" key="8">
    <source>
        <dbReference type="ARBA" id="ARBA00038040"/>
    </source>
</evidence>
<dbReference type="GO" id="GO:0003006">
    <property type="term" value="P:developmental process involved in reproduction"/>
    <property type="evidence" value="ECO:0007669"/>
    <property type="project" value="UniProtKB-ARBA"/>
</dbReference>
<dbReference type="InterPro" id="IPR049945">
    <property type="entry name" value="AAA_22"/>
</dbReference>
<dbReference type="InterPro" id="IPR027417">
    <property type="entry name" value="P-loop_NTPase"/>
</dbReference>
<reference evidence="13" key="1">
    <citation type="submission" date="2020-05" db="UniProtKB">
        <authorList>
            <consortium name="EnsemblMetazoa"/>
        </authorList>
    </citation>
    <scope>IDENTIFICATION</scope>
    <source>
        <strain evidence="13">USDA</strain>
    </source>
</reference>
<evidence type="ECO:0000256" key="9">
    <source>
        <dbReference type="ARBA" id="ARBA00047984"/>
    </source>
</evidence>
<evidence type="ECO:0000259" key="12">
    <source>
        <dbReference type="PROSITE" id="PS51194"/>
    </source>
</evidence>
<dbReference type="KEGG" id="scac:106090051"/>
<dbReference type="FunFam" id="3.40.50.300:FF:000007">
    <property type="entry name" value="Pre-mRNA-splicing factor ATP-dependent RNA helicase"/>
    <property type="match status" value="1"/>
</dbReference>
<dbReference type="CDD" id="cd18791">
    <property type="entry name" value="SF2_C_RHA"/>
    <property type="match status" value="1"/>
</dbReference>
<sequence>MADDDESGIHRLEGTSSSEMRGGLIIKKAKSEDSTKFKIPKPSILGLDKLAVQKRKEREEKERLISFRDNEHDDDDRSGGNRTPSTPGNVSEFAFKKPDTQSFQKVSRQLRAHKDETPSHTGGVSEEARERLREHIKRDRSKGGVHYTSKEGRDDRDRSRSSSSKDRYRDRQRDRDRDRDKSRERRREKERDREKDRDRSSRSVNTPRFRDEPKTPSGVSVSGSAWDEDEPAERSSRKSSWDFPTPKSYANSERGDWSERSSSSGFGSEYSRNRSRRDHRRDDDSARPTPSHKYNQWANDRKRSGATPSSSRSSRQPWGENEEDRDMWEEEQRRLDREWYNIDEGYDDDHNPFGSANAEYFKKREEMLEQKRTKRISAQQRQNNKDNELWERNRMLTSGVVMSINVNDDFDEEALERVHLLVHHIIPPFLDGRIVFTKQPEPVIPVKDPTSDMALLARKGSALVRVYREQKERRKAQKKHWELGGTKLGNIMGIEKKADEEDAKYDKDTDTADYRKDQKFADHMRNQDSSSGTSDFSRKKTISEQRRFLPVFAARQELLNIIRENSVIIIVGETGSGKTTQLTQYLHEDGYSNFGMIGCTQPRRVAAMSVAKRVSDEMGTKLGEEVGYAIRFEDCTSEKTVIKYMTDGILLRESLRDPDLDGYSAIIMDEAHERSLSTDVLFGLLREIVARRRDLKLIVTSATMDSTKFATFFGNVPTFTIPGRTFPVDVLFGKNACEDYVESAVKQALQIHLTPNEGDMLIFMPGQEDIEVTCEVLAERLTEIDNAPELSILPIYSQLPSDLQAKIFQRSAEGLRKCVVATNIAETSLTVDGIIYVIDSGFCKLKVYNPRIGMDALQIYPISQANANQRSGRAGRTGPGQAFRLYTQRQYKDELLPLTVPEIQRTNLANTVLLLKSLGVVDLLQFHFMDPPPQDNILNSLYQLWILGALDHTGALTPLGRQMAEFPLDPPQCQMLIVSCQMECSAEVLIIVSMLSVPSIFYRPKGREEEADGVREKFQVPESDHLTYLNVYLQWKQNNYSSNWCNEHFIHVKAMRKVREVRQQLKDIMLQQKLTVKSCGTDWDIIRKCICSAYFYQAARLKGIGEYVNLRTGMPCHLHPTSALYGLGTTPDYVVYHELVMTAKEYMQCATAVDGYWLAELGPMFFSVKETGRSGREKKKQAAEHLKEMETQMRLAQEEMEERKLKAAQREEQLANKQEIATPGHATPRRTPSKIGL</sequence>
<dbReference type="InterPro" id="IPR011709">
    <property type="entry name" value="DEAD-box_helicase_OB_fold"/>
</dbReference>
<dbReference type="OrthoDB" id="10253254at2759"/>
<dbReference type="PANTHER" id="PTHR18934">
    <property type="entry name" value="ATP-DEPENDENT RNA HELICASE"/>
    <property type="match status" value="1"/>
</dbReference>
<feature type="compositionally biased region" description="Basic and acidic residues" evidence="10">
    <location>
        <begin position="126"/>
        <end position="137"/>
    </location>
</feature>
<keyword evidence="7" id="KW-0508">mRNA splicing</keyword>
<dbReference type="InterPro" id="IPR014001">
    <property type="entry name" value="Helicase_ATP-bd"/>
</dbReference>
<dbReference type="Pfam" id="PF00271">
    <property type="entry name" value="Helicase_C"/>
    <property type="match status" value="1"/>
</dbReference>
<feature type="domain" description="Helicase ATP-binding" evidence="11">
    <location>
        <begin position="559"/>
        <end position="722"/>
    </location>
</feature>
<dbReference type="GO" id="GO:0008380">
    <property type="term" value="P:RNA splicing"/>
    <property type="evidence" value="ECO:0007669"/>
    <property type="project" value="UniProtKB-KW"/>
</dbReference>
<keyword evidence="4" id="KW-0378">Hydrolase</keyword>
<dbReference type="EnsemblMetazoa" id="SCAU000150-RA">
    <property type="protein sequence ID" value="SCAU000150-PA"/>
    <property type="gene ID" value="SCAU000150"/>
</dbReference>
<keyword evidence="2" id="KW-0507">mRNA processing</keyword>
<evidence type="ECO:0000313" key="13">
    <source>
        <dbReference type="EnsemblMetazoa" id="SCAU000150-PA"/>
    </source>
</evidence>
<feature type="region of interest" description="Disordered" evidence="10">
    <location>
        <begin position="1"/>
        <end position="41"/>
    </location>
</feature>
<keyword evidence="3" id="KW-0547">Nucleotide-binding</keyword>
<dbReference type="PROSITE" id="PS51192">
    <property type="entry name" value="HELICASE_ATP_BIND_1"/>
    <property type="match status" value="1"/>
</dbReference>
<feature type="domain" description="Helicase C-terminal" evidence="12">
    <location>
        <begin position="744"/>
        <end position="919"/>
    </location>
</feature>
<dbReference type="GO" id="GO:0016887">
    <property type="term" value="F:ATP hydrolysis activity"/>
    <property type="evidence" value="ECO:0007669"/>
    <property type="project" value="InterPro"/>
</dbReference>
<feature type="compositionally biased region" description="Acidic residues" evidence="10">
    <location>
        <begin position="320"/>
        <end position="329"/>
    </location>
</feature>
<dbReference type="InterPro" id="IPR007502">
    <property type="entry name" value="Helicase-assoc_dom"/>
</dbReference>
<dbReference type="EC" id="3.6.4.13" evidence="1"/>
<name>A0A1I8NLU6_STOCA</name>
<dbReference type="Pfam" id="PF07717">
    <property type="entry name" value="OB_NTP_bind"/>
    <property type="match status" value="1"/>
</dbReference>
<dbReference type="PANTHER" id="PTHR18934:SF91">
    <property type="entry name" value="PRE-MRNA-SPLICING FACTOR ATP-DEPENDENT RNA HELICASE PRP16"/>
    <property type="match status" value="1"/>
</dbReference>
<evidence type="ECO:0000256" key="2">
    <source>
        <dbReference type="ARBA" id="ARBA00022664"/>
    </source>
</evidence>
<dbReference type="Gene3D" id="1.20.120.1080">
    <property type="match status" value="1"/>
</dbReference>
<evidence type="ECO:0000256" key="5">
    <source>
        <dbReference type="ARBA" id="ARBA00022806"/>
    </source>
</evidence>
<dbReference type="GO" id="GO:0003723">
    <property type="term" value="F:RNA binding"/>
    <property type="evidence" value="ECO:0007669"/>
    <property type="project" value="TreeGrafter"/>
</dbReference>
<dbReference type="GO" id="GO:0005524">
    <property type="term" value="F:ATP binding"/>
    <property type="evidence" value="ECO:0007669"/>
    <property type="project" value="UniProtKB-KW"/>
</dbReference>
<feature type="region of interest" description="Disordered" evidence="10">
    <location>
        <begin position="54"/>
        <end position="329"/>
    </location>
</feature>
<gene>
    <name evidence="13" type="primary">106090051</name>
</gene>
<dbReference type="Pfam" id="PF13401">
    <property type="entry name" value="AAA_22"/>
    <property type="match status" value="1"/>
</dbReference>
<dbReference type="SMART" id="SM00847">
    <property type="entry name" value="HA2"/>
    <property type="match status" value="1"/>
</dbReference>
<dbReference type="Gene3D" id="3.40.50.300">
    <property type="entry name" value="P-loop containing nucleotide triphosphate hydrolases"/>
    <property type="match status" value="2"/>
</dbReference>
<feature type="compositionally biased region" description="Basic residues" evidence="10">
    <location>
        <begin position="1227"/>
        <end position="1237"/>
    </location>
</feature>
<dbReference type="Pfam" id="PF04408">
    <property type="entry name" value="WHD_HA2"/>
    <property type="match status" value="1"/>
</dbReference>
<dbReference type="Proteomes" id="UP000095300">
    <property type="component" value="Unassembled WGS sequence"/>
</dbReference>
<evidence type="ECO:0000313" key="14">
    <source>
        <dbReference type="Proteomes" id="UP000095300"/>
    </source>
</evidence>
<dbReference type="GO" id="GO:0034458">
    <property type="term" value="F:3'-5' RNA helicase activity"/>
    <property type="evidence" value="ECO:0007669"/>
    <property type="project" value="TreeGrafter"/>
</dbReference>
<feature type="region of interest" description="Disordered" evidence="10">
    <location>
        <begin position="516"/>
        <end position="539"/>
    </location>
</feature>
<comment type="catalytic activity">
    <reaction evidence="9">
        <text>ATP + H2O = ADP + phosphate + H(+)</text>
        <dbReference type="Rhea" id="RHEA:13065"/>
        <dbReference type="ChEBI" id="CHEBI:15377"/>
        <dbReference type="ChEBI" id="CHEBI:15378"/>
        <dbReference type="ChEBI" id="CHEBI:30616"/>
        <dbReference type="ChEBI" id="CHEBI:43474"/>
        <dbReference type="ChEBI" id="CHEBI:456216"/>
        <dbReference type="EC" id="3.6.4.13"/>
    </reaction>
</comment>
<dbReference type="InterPro" id="IPR001650">
    <property type="entry name" value="Helicase_C-like"/>
</dbReference>
<dbReference type="GO" id="GO:0006397">
    <property type="term" value="P:mRNA processing"/>
    <property type="evidence" value="ECO:0007669"/>
    <property type="project" value="UniProtKB-KW"/>
</dbReference>
<keyword evidence="5" id="KW-0347">Helicase</keyword>
<evidence type="ECO:0000256" key="4">
    <source>
        <dbReference type="ARBA" id="ARBA00022801"/>
    </source>
</evidence>
<keyword evidence="6" id="KW-0067">ATP-binding</keyword>
<feature type="compositionally biased region" description="Basic and acidic residues" evidence="10">
    <location>
        <begin position="54"/>
        <end position="79"/>
    </location>
</feature>
<evidence type="ECO:0000256" key="3">
    <source>
        <dbReference type="ARBA" id="ARBA00022741"/>
    </source>
</evidence>
<protein>
    <recommendedName>
        <fullName evidence="1">RNA helicase</fullName>
        <ecNumber evidence="1">3.6.4.13</ecNumber>
    </recommendedName>
</protein>
<dbReference type="Pfam" id="PF21010">
    <property type="entry name" value="HA2_C"/>
    <property type="match status" value="1"/>
</dbReference>
<dbReference type="FunFam" id="1.20.120.1080:FF:000001">
    <property type="entry name" value="Pre-mRNA-splicing factor ATP-dependent RNA helicase"/>
    <property type="match status" value="1"/>
</dbReference>
<keyword evidence="14" id="KW-1185">Reference proteome</keyword>
<dbReference type="CDD" id="cd17983">
    <property type="entry name" value="DEXHc_DHX38"/>
    <property type="match status" value="1"/>
</dbReference>
<dbReference type="InterPro" id="IPR048333">
    <property type="entry name" value="HA2_WH"/>
</dbReference>
<dbReference type="SMART" id="SM00487">
    <property type="entry name" value="DEXDc"/>
    <property type="match status" value="1"/>
</dbReference>
<dbReference type="PROSITE" id="PS51194">
    <property type="entry name" value="HELICASE_CTER"/>
    <property type="match status" value="1"/>
</dbReference>
<feature type="compositionally biased region" description="Basic and acidic residues" evidence="10">
    <location>
        <begin position="148"/>
        <end position="201"/>
    </location>
</feature>
<evidence type="ECO:0000256" key="7">
    <source>
        <dbReference type="ARBA" id="ARBA00023187"/>
    </source>
</evidence>
<dbReference type="InterPro" id="IPR002464">
    <property type="entry name" value="DNA/RNA_helicase_DEAH_CS"/>
</dbReference>
<feature type="region of interest" description="Disordered" evidence="10">
    <location>
        <begin position="1198"/>
        <end position="1237"/>
    </location>
</feature>
<evidence type="ECO:0000256" key="1">
    <source>
        <dbReference type="ARBA" id="ARBA00012552"/>
    </source>
</evidence>
<feature type="compositionally biased region" description="Basic and acidic residues" evidence="10">
    <location>
        <begin position="1201"/>
        <end position="1214"/>
    </location>
</feature>
<feature type="compositionally biased region" description="Polar residues" evidence="10">
    <location>
        <begin position="80"/>
        <end position="89"/>
    </location>
</feature>
<evidence type="ECO:0000256" key="10">
    <source>
        <dbReference type="SAM" id="MobiDB-lite"/>
    </source>
</evidence>
<evidence type="ECO:0000256" key="6">
    <source>
        <dbReference type="ARBA" id="ARBA00022840"/>
    </source>
</evidence>
<feature type="compositionally biased region" description="Basic and acidic residues" evidence="10">
    <location>
        <begin position="516"/>
        <end position="526"/>
    </location>
</feature>
<feature type="compositionally biased region" description="Low complexity" evidence="10">
    <location>
        <begin position="260"/>
        <end position="270"/>
    </location>
</feature>
<evidence type="ECO:0000259" key="11">
    <source>
        <dbReference type="PROSITE" id="PS51192"/>
    </source>
</evidence>
<proteinExistence type="inferred from homology"/>
<dbReference type="VEuPathDB" id="VectorBase:SCAU000150"/>
<dbReference type="STRING" id="35570.A0A1I8NLU6"/>
<dbReference type="SMART" id="SM00490">
    <property type="entry name" value="HELICc"/>
    <property type="match status" value="1"/>
</dbReference>